<accession>A0A8D9CC50</accession>
<dbReference type="EMBL" id="OU342829">
    <property type="protein sequence ID" value="CAG7580362.1"/>
    <property type="molecule type" value="Genomic_DNA"/>
</dbReference>
<organism evidence="1">
    <name type="scientific">uncultured marine phage</name>
    <dbReference type="NCBI Taxonomy" id="707152"/>
    <lineage>
        <taxon>Viruses</taxon>
        <taxon>environmental samples</taxon>
    </lineage>
</organism>
<name>A0A8D9CC50_9VIRU</name>
<sequence>MIVKNKNTNFAVIDPKGKVNTKWFKITDLVLLAGKNDMEMAPKDTVPKLVAKLEDIGYVIISYGNIPCEARVPKEELYDDWKTLQLND</sequence>
<gene>
    <name evidence="1" type="ORF">SLAVMIC_00377</name>
</gene>
<evidence type="ECO:0000313" key="1">
    <source>
        <dbReference type="EMBL" id="CAG7580362.1"/>
    </source>
</evidence>
<protein>
    <submittedName>
        <fullName evidence="1">Uncharacterized protein</fullName>
    </submittedName>
</protein>
<reference evidence="1" key="1">
    <citation type="submission" date="2021-06" db="EMBL/GenBank/DDBJ databases">
        <authorList>
            <person name="Gannon L."/>
            <person name="Redgwell R T."/>
            <person name="Michniewski S."/>
            <person name="Harrison D C."/>
            <person name="Millard A."/>
        </authorList>
    </citation>
    <scope>NUCLEOTIDE SEQUENCE</scope>
</reference>
<proteinExistence type="predicted"/>